<dbReference type="InParanoid" id="A0A2J7QC61"/>
<protein>
    <submittedName>
        <fullName evidence="1">Uncharacterized protein</fullName>
    </submittedName>
</protein>
<gene>
    <name evidence="1" type="ORF">B7P43_G04380</name>
</gene>
<dbReference type="EMBL" id="NEVH01016291">
    <property type="protein sequence ID" value="PNF26174.1"/>
    <property type="molecule type" value="Genomic_DNA"/>
</dbReference>
<proteinExistence type="predicted"/>
<dbReference type="Proteomes" id="UP000235965">
    <property type="component" value="Unassembled WGS sequence"/>
</dbReference>
<reference evidence="1 2" key="1">
    <citation type="submission" date="2017-12" db="EMBL/GenBank/DDBJ databases">
        <title>Hemimetabolous genomes reveal molecular basis of termite eusociality.</title>
        <authorList>
            <person name="Harrison M.C."/>
            <person name="Jongepier E."/>
            <person name="Robertson H.M."/>
            <person name="Arning N."/>
            <person name="Bitard-Feildel T."/>
            <person name="Chao H."/>
            <person name="Childers C.P."/>
            <person name="Dinh H."/>
            <person name="Doddapaneni H."/>
            <person name="Dugan S."/>
            <person name="Gowin J."/>
            <person name="Greiner C."/>
            <person name="Han Y."/>
            <person name="Hu H."/>
            <person name="Hughes D.S.T."/>
            <person name="Huylmans A.-K."/>
            <person name="Kemena C."/>
            <person name="Kremer L.P.M."/>
            <person name="Lee S.L."/>
            <person name="Lopez-Ezquerra A."/>
            <person name="Mallet L."/>
            <person name="Monroy-Kuhn J.M."/>
            <person name="Moser A."/>
            <person name="Murali S.C."/>
            <person name="Muzny D.M."/>
            <person name="Otani S."/>
            <person name="Piulachs M.-D."/>
            <person name="Poelchau M."/>
            <person name="Qu J."/>
            <person name="Schaub F."/>
            <person name="Wada-Katsumata A."/>
            <person name="Worley K.C."/>
            <person name="Xie Q."/>
            <person name="Ylla G."/>
            <person name="Poulsen M."/>
            <person name="Gibbs R.A."/>
            <person name="Schal C."/>
            <person name="Richards S."/>
            <person name="Belles X."/>
            <person name="Korb J."/>
            <person name="Bornberg-Bauer E."/>
        </authorList>
    </citation>
    <scope>NUCLEOTIDE SEQUENCE [LARGE SCALE GENOMIC DNA]</scope>
    <source>
        <tissue evidence="1">Whole body</tissue>
    </source>
</reference>
<dbReference type="AlphaFoldDB" id="A0A2J7QC61"/>
<accession>A0A2J7QC61</accession>
<sequence>MEQWCIIWVADDIFFDHSEEPAPCYSMNYTAVTERSPKDGGEDDTVAFPFLPNFSDLCQSSQSTYHV</sequence>
<name>A0A2J7QC61_9NEOP</name>
<keyword evidence="2" id="KW-1185">Reference proteome</keyword>
<evidence type="ECO:0000313" key="2">
    <source>
        <dbReference type="Proteomes" id="UP000235965"/>
    </source>
</evidence>
<evidence type="ECO:0000313" key="1">
    <source>
        <dbReference type="EMBL" id="PNF26174.1"/>
    </source>
</evidence>
<comment type="caution">
    <text evidence="1">The sequence shown here is derived from an EMBL/GenBank/DDBJ whole genome shotgun (WGS) entry which is preliminary data.</text>
</comment>
<organism evidence="1 2">
    <name type="scientific">Cryptotermes secundus</name>
    <dbReference type="NCBI Taxonomy" id="105785"/>
    <lineage>
        <taxon>Eukaryota</taxon>
        <taxon>Metazoa</taxon>
        <taxon>Ecdysozoa</taxon>
        <taxon>Arthropoda</taxon>
        <taxon>Hexapoda</taxon>
        <taxon>Insecta</taxon>
        <taxon>Pterygota</taxon>
        <taxon>Neoptera</taxon>
        <taxon>Polyneoptera</taxon>
        <taxon>Dictyoptera</taxon>
        <taxon>Blattodea</taxon>
        <taxon>Blattoidea</taxon>
        <taxon>Termitoidae</taxon>
        <taxon>Kalotermitidae</taxon>
        <taxon>Cryptotermitinae</taxon>
        <taxon>Cryptotermes</taxon>
    </lineage>
</organism>